<dbReference type="EMBL" id="KV878264">
    <property type="protein sequence ID" value="OJZ79963.1"/>
    <property type="molecule type" value="Genomic_DNA"/>
</dbReference>
<protein>
    <submittedName>
        <fullName evidence="1">Uncharacterized protein</fullName>
    </submittedName>
</protein>
<dbReference type="OrthoDB" id="5372703at2759"/>
<reference evidence="2" key="1">
    <citation type="journal article" date="2017" name="Genome Biol.">
        <title>Comparative genomics reveals high biological diversity and specific adaptations in the industrially and medically important fungal genus Aspergillus.</title>
        <authorList>
            <person name="de Vries R.P."/>
            <person name="Riley R."/>
            <person name="Wiebenga A."/>
            <person name="Aguilar-Osorio G."/>
            <person name="Amillis S."/>
            <person name="Uchima C.A."/>
            <person name="Anderluh G."/>
            <person name="Asadollahi M."/>
            <person name="Askin M."/>
            <person name="Barry K."/>
            <person name="Battaglia E."/>
            <person name="Bayram O."/>
            <person name="Benocci T."/>
            <person name="Braus-Stromeyer S.A."/>
            <person name="Caldana C."/>
            <person name="Canovas D."/>
            <person name="Cerqueira G.C."/>
            <person name="Chen F."/>
            <person name="Chen W."/>
            <person name="Choi C."/>
            <person name="Clum A."/>
            <person name="Dos Santos R.A."/>
            <person name="Damasio A.R."/>
            <person name="Diallinas G."/>
            <person name="Emri T."/>
            <person name="Fekete E."/>
            <person name="Flipphi M."/>
            <person name="Freyberg S."/>
            <person name="Gallo A."/>
            <person name="Gournas C."/>
            <person name="Habgood R."/>
            <person name="Hainaut M."/>
            <person name="Harispe M.L."/>
            <person name="Henrissat B."/>
            <person name="Hilden K.S."/>
            <person name="Hope R."/>
            <person name="Hossain A."/>
            <person name="Karabika E."/>
            <person name="Karaffa L."/>
            <person name="Karanyi Z."/>
            <person name="Krasevec N."/>
            <person name="Kuo A."/>
            <person name="Kusch H."/>
            <person name="LaButti K."/>
            <person name="Lagendijk E.L."/>
            <person name="Lapidus A."/>
            <person name="Levasseur A."/>
            <person name="Lindquist E."/>
            <person name="Lipzen A."/>
            <person name="Logrieco A.F."/>
            <person name="MacCabe A."/>
            <person name="Maekelae M.R."/>
            <person name="Malavazi I."/>
            <person name="Melin P."/>
            <person name="Meyer V."/>
            <person name="Mielnichuk N."/>
            <person name="Miskei M."/>
            <person name="Molnar A.P."/>
            <person name="Mule G."/>
            <person name="Ngan C.Y."/>
            <person name="Orejas M."/>
            <person name="Orosz E."/>
            <person name="Ouedraogo J.P."/>
            <person name="Overkamp K.M."/>
            <person name="Park H.-S."/>
            <person name="Perrone G."/>
            <person name="Piumi F."/>
            <person name="Punt P.J."/>
            <person name="Ram A.F."/>
            <person name="Ramon A."/>
            <person name="Rauscher S."/>
            <person name="Record E."/>
            <person name="Riano-Pachon D.M."/>
            <person name="Robert V."/>
            <person name="Roehrig J."/>
            <person name="Ruller R."/>
            <person name="Salamov A."/>
            <person name="Salih N.S."/>
            <person name="Samson R.A."/>
            <person name="Sandor E."/>
            <person name="Sanguinetti M."/>
            <person name="Schuetze T."/>
            <person name="Sepcic K."/>
            <person name="Shelest E."/>
            <person name="Sherlock G."/>
            <person name="Sophianopoulou V."/>
            <person name="Squina F.M."/>
            <person name="Sun H."/>
            <person name="Susca A."/>
            <person name="Todd R.B."/>
            <person name="Tsang A."/>
            <person name="Unkles S.E."/>
            <person name="van de Wiele N."/>
            <person name="van Rossen-Uffink D."/>
            <person name="Oliveira J.V."/>
            <person name="Vesth T.C."/>
            <person name="Visser J."/>
            <person name="Yu J.-H."/>
            <person name="Zhou M."/>
            <person name="Andersen M.R."/>
            <person name="Archer D.B."/>
            <person name="Baker S.E."/>
            <person name="Benoit I."/>
            <person name="Brakhage A.A."/>
            <person name="Braus G.H."/>
            <person name="Fischer R."/>
            <person name="Frisvad J.C."/>
            <person name="Goldman G.H."/>
            <person name="Houbraken J."/>
            <person name="Oakley B."/>
            <person name="Pocsi I."/>
            <person name="Scazzocchio C."/>
            <person name="Seiboth B."/>
            <person name="vanKuyk P.A."/>
            <person name="Wortman J."/>
            <person name="Dyer P.S."/>
            <person name="Grigoriev I.V."/>
        </authorList>
    </citation>
    <scope>NUCLEOTIDE SEQUENCE [LARGE SCALE GENOMIC DNA]</scope>
    <source>
        <strain evidence="2">CBS 106.47</strain>
    </source>
</reference>
<evidence type="ECO:0000313" key="1">
    <source>
        <dbReference type="EMBL" id="OJZ79963.1"/>
    </source>
</evidence>
<dbReference type="VEuPathDB" id="FungiDB:ASPFODRAFT_212959"/>
<evidence type="ECO:0000313" key="2">
    <source>
        <dbReference type="Proteomes" id="UP000184063"/>
    </source>
</evidence>
<dbReference type="Proteomes" id="UP000184063">
    <property type="component" value="Unassembled WGS sequence"/>
</dbReference>
<organism evidence="1 2">
    <name type="scientific">Aspergillus luchuensis (strain CBS 106.47)</name>
    <dbReference type="NCBI Taxonomy" id="1137211"/>
    <lineage>
        <taxon>Eukaryota</taxon>
        <taxon>Fungi</taxon>
        <taxon>Dikarya</taxon>
        <taxon>Ascomycota</taxon>
        <taxon>Pezizomycotina</taxon>
        <taxon>Eurotiomycetes</taxon>
        <taxon>Eurotiomycetidae</taxon>
        <taxon>Eurotiales</taxon>
        <taxon>Aspergillaceae</taxon>
        <taxon>Aspergillus</taxon>
        <taxon>Aspergillus subgen. Circumdati</taxon>
    </lineage>
</organism>
<name>A0A1M3SZN3_ASPLC</name>
<sequence>MHNIDADLSGVLANICVDEEIPMDISQYMDSRVFHISDNDNDLYKVSERLWGKSKELVRKPSGEAEWTEALYTAIDELRPRGLEIARNRGKLFLLMTTQT</sequence>
<accession>A0A1M3SZN3</accession>
<proteinExistence type="predicted"/>
<dbReference type="AlphaFoldDB" id="A0A1M3SZN3"/>
<gene>
    <name evidence="1" type="ORF">ASPFODRAFT_212959</name>
</gene>